<accession>A0ABZ1KHW6</accession>
<keyword evidence="2 7" id="KW-0032">Aminotransferase</keyword>
<dbReference type="GeneID" id="97278947"/>
<gene>
    <name evidence="7" type="ORF">OG350_00955</name>
</gene>
<dbReference type="Gene3D" id="3.40.640.10">
    <property type="entry name" value="Type I PLP-dependent aspartate aminotransferase-like (Major domain)"/>
    <property type="match status" value="1"/>
</dbReference>
<protein>
    <submittedName>
        <fullName evidence="7">DegT/DnrJ/EryC1/StrS family aminotransferase</fullName>
    </submittedName>
</protein>
<dbReference type="PANTHER" id="PTHR30244">
    <property type="entry name" value="TRANSAMINASE"/>
    <property type="match status" value="1"/>
</dbReference>
<dbReference type="Gene3D" id="3.90.1150.10">
    <property type="entry name" value="Aspartate Aminotransferase, domain 1"/>
    <property type="match status" value="1"/>
</dbReference>
<sequence length="465" mass="50971">MSDSAPRSTRQASPDRLAMLGGARAVPRTRRIPAWPRVTDSDREAVLRSLSSGRFTTAAVGEQEIESLEREWAERVGTRHCVMVSNGTAALSVALGALGIEPGDEVIVPALSFIASAVAPLHILAVPVFVDIDPRTYNLVPHLVEAAITPRTRAIVVVHLHGLPVDMDEIRAIADKHGLAVVEDAAQAHGAVYRGRTVGSLGAVNTFSLNVSKNLATCGEGGLITTDDDGIARRAAMLRQFGEVATKKAERSYVGHLLGFNHKPNAIQAAFTRSQLERFDEEAKLRDENVRRFLDRLAALPGLVTPVVPDDRSHAWHILRFRTDPEAWGLEPGHAGPLRAALMRALRSEGVPASHYQMMSLPQQRVFRDRLGYGGLPWRLPGVAPREYRAEDQPTTLAVINDSFTLQKAHLSPEAGPLLSVYADAFEKVWRHRDVLARHAVSMEYKAPWETADEIAAAEWEEITE</sequence>
<evidence type="ECO:0000256" key="3">
    <source>
        <dbReference type="ARBA" id="ARBA00022679"/>
    </source>
</evidence>
<evidence type="ECO:0000256" key="6">
    <source>
        <dbReference type="RuleBase" id="RU004508"/>
    </source>
</evidence>
<proteinExistence type="inferred from homology"/>
<evidence type="ECO:0000256" key="5">
    <source>
        <dbReference type="ARBA" id="ARBA00038398"/>
    </source>
</evidence>
<dbReference type="CDD" id="cd00616">
    <property type="entry name" value="AHBA_syn"/>
    <property type="match status" value="1"/>
</dbReference>
<dbReference type="InterPro" id="IPR015422">
    <property type="entry name" value="PyrdxlP-dep_Trfase_small"/>
</dbReference>
<dbReference type="Proteomes" id="UP001622557">
    <property type="component" value="Chromosome"/>
</dbReference>
<evidence type="ECO:0000313" key="8">
    <source>
        <dbReference type="Proteomes" id="UP001622557"/>
    </source>
</evidence>
<organism evidence="7 8">
    <name type="scientific">Streptomyces achromogenes</name>
    <dbReference type="NCBI Taxonomy" id="67255"/>
    <lineage>
        <taxon>Bacteria</taxon>
        <taxon>Bacillati</taxon>
        <taxon>Actinomycetota</taxon>
        <taxon>Actinomycetes</taxon>
        <taxon>Kitasatosporales</taxon>
        <taxon>Streptomycetaceae</taxon>
        <taxon>Streptomyces</taxon>
    </lineage>
</organism>
<keyword evidence="3" id="KW-0808">Transferase</keyword>
<name>A0ABZ1KHW6_STRAH</name>
<evidence type="ECO:0000256" key="2">
    <source>
        <dbReference type="ARBA" id="ARBA00022576"/>
    </source>
</evidence>
<keyword evidence="4 6" id="KW-0663">Pyridoxal phosphate</keyword>
<dbReference type="EMBL" id="CP108164">
    <property type="protein sequence ID" value="WTQ78951.1"/>
    <property type="molecule type" value="Genomic_DNA"/>
</dbReference>
<dbReference type="RefSeq" id="WP_268695248.1">
    <property type="nucleotide sequence ID" value="NZ_CP108164.1"/>
</dbReference>
<evidence type="ECO:0000256" key="1">
    <source>
        <dbReference type="ARBA" id="ARBA00001933"/>
    </source>
</evidence>
<evidence type="ECO:0000256" key="4">
    <source>
        <dbReference type="ARBA" id="ARBA00022898"/>
    </source>
</evidence>
<dbReference type="Pfam" id="PF01041">
    <property type="entry name" value="DegT_DnrJ_EryC1"/>
    <property type="match status" value="1"/>
</dbReference>
<dbReference type="PANTHER" id="PTHR30244:SF34">
    <property type="entry name" value="DTDP-4-AMINO-4,6-DIDEOXYGALACTOSE TRANSAMINASE"/>
    <property type="match status" value="1"/>
</dbReference>
<reference evidence="7 8" key="1">
    <citation type="submission" date="2022-10" db="EMBL/GenBank/DDBJ databases">
        <title>The complete genomes of actinobacterial strains from the NBC collection.</title>
        <authorList>
            <person name="Joergensen T.S."/>
            <person name="Alvarez Arevalo M."/>
            <person name="Sterndorff E.B."/>
            <person name="Faurdal D."/>
            <person name="Vuksanovic O."/>
            <person name="Mourched A.-S."/>
            <person name="Charusanti P."/>
            <person name="Shaw S."/>
            <person name="Blin K."/>
            <person name="Weber T."/>
        </authorList>
    </citation>
    <scope>NUCLEOTIDE SEQUENCE [LARGE SCALE GENOMIC DNA]</scope>
    <source>
        <strain evidence="7 8">NBC_00156</strain>
    </source>
</reference>
<dbReference type="InterPro" id="IPR000653">
    <property type="entry name" value="DegT/StrS_aminotransferase"/>
</dbReference>
<dbReference type="GO" id="GO:0008483">
    <property type="term" value="F:transaminase activity"/>
    <property type="evidence" value="ECO:0007669"/>
    <property type="project" value="UniProtKB-KW"/>
</dbReference>
<dbReference type="SUPFAM" id="SSF53383">
    <property type="entry name" value="PLP-dependent transferases"/>
    <property type="match status" value="1"/>
</dbReference>
<dbReference type="InterPro" id="IPR015421">
    <property type="entry name" value="PyrdxlP-dep_Trfase_major"/>
</dbReference>
<dbReference type="InterPro" id="IPR015424">
    <property type="entry name" value="PyrdxlP-dep_Trfase"/>
</dbReference>
<keyword evidence="8" id="KW-1185">Reference proteome</keyword>
<evidence type="ECO:0000313" key="7">
    <source>
        <dbReference type="EMBL" id="WTQ78951.1"/>
    </source>
</evidence>
<comment type="similarity">
    <text evidence="5">Belongs to the DegT/DnrJ/EryC1 family. L-glutamine:2-deoxy-scyllo-inosose/scyllo-inosose aminotransferase subfamily.</text>
</comment>
<comment type="cofactor">
    <cofactor evidence="1">
        <name>pyridoxal 5'-phosphate</name>
        <dbReference type="ChEBI" id="CHEBI:597326"/>
    </cofactor>
</comment>